<organism evidence="6 7">
    <name type="scientific">Tribolium castaneum</name>
    <name type="common">Red flour beetle</name>
    <dbReference type="NCBI Taxonomy" id="7070"/>
    <lineage>
        <taxon>Eukaryota</taxon>
        <taxon>Metazoa</taxon>
        <taxon>Ecdysozoa</taxon>
        <taxon>Arthropoda</taxon>
        <taxon>Hexapoda</taxon>
        <taxon>Insecta</taxon>
        <taxon>Pterygota</taxon>
        <taxon>Neoptera</taxon>
        <taxon>Endopterygota</taxon>
        <taxon>Coleoptera</taxon>
        <taxon>Polyphaga</taxon>
        <taxon>Cucujiformia</taxon>
        <taxon>Tenebrionidae</taxon>
        <taxon>Tenebrionidae incertae sedis</taxon>
        <taxon>Tribolium</taxon>
    </lineage>
</organism>
<keyword evidence="2" id="KW-1015">Disulfide bond</keyword>
<dbReference type="GO" id="GO:0005615">
    <property type="term" value="C:extracellular space"/>
    <property type="evidence" value="ECO:0007669"/>
    <property type="project" value="UniProtKB-ARBA"/>
</dbReference>
<evidence type="ECO:0000256" key="4">
    <source>
        <dbReference type="SAM" id="SignalP"/>
    </source>
</evidence>
<gene>
    <name evidence="6" type="primary">AUGUSTUS-3.0.2_00520</name>
    <name evidence="6" type="ORF">TcasGA2_TC000520</name>
</gene>
<dbReference type="KEGG" id="tca:663965"/>
<dbReference type="PANTHER" id="PTHR23199">
    <property type="entry name" value="NEUROTROPHIN 1-RELATED"/>
    <property type="match status" value="1"/>
</dbReference>
<dbReference type="PANTHER" id="PTHR23199:SF12">
    <property type="entry name" value="NEUROTROPHIN 1-RELATED"/>
    <property type="match status" value="1"/>
</dbReference>
<dbReference type="InterPro" id="IPR052444">
    <property type="entry name" value="Spz/Toll_ligand-like"/>
</dbReference>
<dbReference type="STRING" id="7070.D6W9U9"/>
<dbReference type="SUPFAM" id="SSF57501">
    <property type="entry name" value="Cystine-knot cytokines"/>
    <property type="match status" value="1"/>
</dbReference>
<dbReference type="GO" id="GO:0045087">
    <property type="term" value="P:innate immune response"/>
    <property type="evidence" value="ECO:0000318"/>
    <property type="project" value="GO_Central"/>
</dbReference>
<dbReference type="GO" id="GO:0008083">
    <property type="term" value="F:growth factor activity"/>
    <property type="evidence" value="ECO:0000318"/>
    <property type="project" value="GO_Central"/>
</dbReference>
<dbReference type="GO" id="GO:0005576">
    <property type="term" value="C:extracellular region"/>
    <property type="evidence" value="ECO:0000318"/>
    <property type="project" value="GO_Central"/>
</dbReference>
<evidence type="ECO:0000256" key="2">
    <source>
        <dbReference type="ARBA" id="ARBA00023157"/>
    </source>
</evidence>
<protein>
    <submittedName>
        <fullName evidence="6">Spaetzle</fullName>
    </submittedName>
</protein>
<keyword evidence="1 4" id="KW-0732">Signal</keyword>
<dbReference type="InterPro" id="IPR029034">
    <property type="entry name" value="Cystine-knot_cytokine"/>
</dbReference>
<evidence type="ECO:0000256" key="1">
    <source>
        <dbReference type="ARBA" id="ARBA00022729"/>
    </source>
</evidence>
<keyword evidence="7" id="KW-1185">Reference proteome</keyword>
<reference evidence="6 7" key="1">
    <citation type="journal article" date="2008" name="Nature">
        <title>The genome of the model beetle and pest Tribolium castaneum.</title>
        <authorList>
            <consortium name="Tribolium Genome Sequencing Consortium"/>
            <person name="Richards S."/>
            <person name="Gibbs R.A."/>
            <person name="Weinstock G.M."/>
            <person name="Brown S.J."/>
            <person name="Denell R."/>
            <person name="Beeman R.W."/>
            <person name="Gibbs R."/>
            <person name="Beeman R.W."/>
            <person name="Brown S.J."/>
            <person name="Bucher G."/>
            <person name="Friedrich M."/>
            <person name="Grimmelikhuijzen C.J."/>
            <person name="Klingler M."/>
            <person name="Lorenzen M."/>
            <person name="Richards S."/>
            <person name="Roth S."/>
            <person name="Schroder R."/>
            <person name="Tautz D."/>
            <person name="Zdobnov E.M."/>
            <person name="Muzny D."/>
            <person name="Gibbs R.A."/>
            <person name="Weinstock G.M."/>
            <person name="Attaway T."/>
            <person name="Bell S."/>
            <person name="Buhay C.J."/>
            <person name="Chandrabose M.N."/>
            <person name="Chavez D."/>
            <person name="Clerk-Blankenburg K.P."/>
            <person name="Cree A."/>
            <person name="Dao M."/>
            <person name="Davis C."/>
            <person name="Chacko J."/>
            <person name="Dinh H."/>
            <person name="Dugan-Rocha S."/>
            <person name="Fowler G."/>
            <person name="Garner T.T."/>
            <person name="Garnes J."/>
            <person name="Gnirke A."/>
            <person name="Hawes A."/>
            <person name="Hernandez J."/>
            <person name="Hines S."/>
            <person name="Holder M."/>
            <person name="Hume J."/>
            <person name="Jhangiani S.N."/>
            <person name="Joshi V."/>
            <person name="Khan Z.M."/>
            <person name="Jackson L."/>
            <person name="Kovar C."/>
            <person name="Kowis A."/>
            <person name="Lee S."/>
            <person name="Lewis L.R."/>
            <person name="Margolis J."/>
            <person name="Morgan M."/>
            <person name="Nazareth L.V."/>
            <person name="Nguyen N."/>
            <person name="Okwuonu G."/>
            <person name="Parker D."/>
            <person name="Richards S."/>
            <person name="Ruiz S.J."/>
            <person name="Santibanez J."/>
            <person name="Savard J."/>
            <person name="Scherer S.E."/>
            <person name="Schneider B."/>
            <person name="Sodergren E."/>
            <person name="Tautz D."/>
            <person name="Vattahil S."/>
            <person name="Villasana D."/>
            <person name="White C.S."/>
            <person name="Wright R."/>
            <person name="Park Y."/>
            <person name="Beeman R.W."/>
            <person name="Lord J."/>
            <person name="Oppert B."/>
            <person name="Lorenzen M."/>
            <person name="Brown S."/>
            <person name="Wang L."/>
            <person name="Savard J."/>
            <person name="Tautz D."/>
            <person name="Richards S."/>
            <person name="Weinstock G."/>
            <person name="Gibbs R.A."/>
            <person name="Liu Y."/>
            <person name="Worley K."/>
            <person name="Weinstock G."/>
            <person name="Elsik C.G."/>
            <person name="Reese J.T."/>
            <person name="Elhaik E."/>
            <person name="Landan G."/>
            <person name="Graur D."/>
            <person name="Arensburger P."/>
            <person name="Atkinson P."/>
            <person name="Beeman R.W."/>
            <person name="Beidler J."/>
            <person name="Brown S.J."/>
            <person name="Demuth J.P."/>
            <person name="Drury D.W."/>
            <person name="Du Y.Z."/>
            <person name="Fujiwara H."/>
            <person name="Lorenzen M."/>
            <person name="Maselli V."/>
            <person name="Osanai M."/>
            <person name="Park Y."/>
            <person name="Robertson H.M."/>
            <person name="Tu Z."/>
            <person name="Wang J.J."/>
            <person name="Wang S."/>
            <person name="Richards S."/>
            <person name="Song H."/>
            <person name="Zhang L."/>
            <person name="Sodergren E."/>
            <person name="Werner D."/>
            <person name="Stanke M."/>
            <person name="Morgenstern B."/>
            <person name="Solovyev V."/>
            <person name="Kosarev P."/>
            <person name="Brown G."/>
            <person name="Chen H.C."/>
            <person name="Ermolaeva O."/>
            <person name="Hlavina W."/>
            <person name="Kapustin Y."/>
            <person name="Kiryutin B."/>
            <person name="Kitts P."/>
            <person name="Maglott D."/>
            <person name="Pruitt K."/>
            <person name="Sapojnikov V."/>
            <person name="Souvorov A."/>
            <person name="Mackey A.J."/>
            <person name="Waterhouse R.M."/>
            <person name="Wyder S."/>
            <person name="Zdobnov E.M."/>
            <person name="Zdobnov E.M."/>
            <person name="Wyder S."/>
            <person name="Kriventseva E.V."/>
            <person name="Kadowaki T."/>
            <person name="Bork P."/>
            <person name="Aranda M."/>
            <person name="Bao R."/>
            <person name="Beermann A."/>
            <person name="Berns N."/>
            <person name="Bolognesi R."/>
            <person name="Bonneton F."/>
            <person name="Bopp D."/>
            <person name="Brown S.J."/>
            <person name="Bucher G."/>
            <person name="Butts T."/>
            <person name="Chaumot A."/>
            <person name="Denell R.E."/>
            <person name="Ferrier D.E."/>
            <person name="Friedrich M."/>
            <person name="Gordon C.M."/>
            <person name="Jindra M."/>
            <person name="Klingler M."/>
            <person name="Lan Q."/>
            <person name="Lattorff H.M."/>
            <person name="Laudet V."/>
            <person name="von Levetsow C."/>
            <person name="Liu Z."/>
            <person name="Lutz R."/>
            <person name="Lynch J.A."/>
            <person name="da Fonseca R.N."/>
            <person name="Posnien N."/>
            <person name="Reuter R."/>
            <person name="Roth S."/>
            <person name="Savard J."/>
            <person name="Schinko J.B."/>
            <person name="Schmitt C."/>
            <person name="Schoppmeier M."/>
            <person name="Schroder R."/>
            <person name="Shippy T.D."/>
            <person name="Simonnet F."/>
            <person name="Marques-Souza H."/>
            <person name="Tautz D."/>
            <person name="Tomoyasu Y."/>
            <person name="Trauner J."/>
            <person name="Van der Zee M."/>
            <person name="Vervoort M."/>
            <person name="Wittkopp N."/>
            <person name="Wimmer E.A."/>
            <person name="Yang X."/>
            <person name="Jones A.K."/>
            <person name="Sattelle D.B."/>
            <person name="Ebert P.R."/>
            <person name="Nelson D."/>
            <person name="Scott J.G."/>
            <person name="Beeman R.W."/>
            <person name="Muthukrishnan S."/>
            <person name="Kramer K.J."/>
            <person name="Arakane Y."/>
            <person name="Beeman R.W."/>
            <person name="Zhu Q."/>
            <person name="Hogenkamp D."/>
            <person name="Dixit R."/>
            <person name="Oppert B."/>
            <person name="Jiang H."/>
            <person name="Zou Z."/>
            <person name="Marshall J."/>
            <person name="Elpidina E."/>
            <person name="Vinokurov K."/>
            <person name="Oppert C."/>
            <person name="Zou Z."/>
            <person name="Evans J."/>
            <person name="Lu Z."/>
            <person name="Zhao P."/>
            <person name="Sumathipala N."/>
            <person name="Altincicek B."/>
            <person name="Vilcinskas A."/>
            <person name="Williams M."/>
            <person name="Hultmark D."/>
            <person name="Hetru C."/>
            <person name="Jiang H."/>
            <person name="Grimmelikhuijzen C.J."/>
            <person name="Hauser F."/>
            <person name="Cazzamali G."/>
            <person name="Williamson M."/>
            <person name="Park Y."/>
            <person name="Li B."/>
            <person name="Tanaka Y."/>
            <person name="Predel R."/>
            <person name="Neupert S."/>
            <person name="Schachtner J."/>
            <person name="Verleyen P."/>
            <person name="Raible F."/>
            <person name="Bork P."/>
            <person name="Friedrich M."/>
            <person name="Walden K.K."/>
            <person name="Robertson H.M."/>
            <person name="Angeli S."/>
            <person name="Foret S."/>
            <person name="Bucher G."/>
            <person name="Schuetz S."/>
            <person name="Maleszka R."/>
            <person name="Wimmer E.A."/>
            <person name="Beeman R.W."/>
            <person name="Lorenzen M."/>
            <person name="Tomoyasu Y."/>
            <person name="Miller S.C."/>
            <person name="Grossmann D."/>
            <person name="Bucher G."/>
        </authorList>
    </citation>
    <scope>NUCLEOTIDE SEQUENCE [LARGE SCALE GENOMIC DNA]</scope>
    <source>
        <strain evidence="6 7">Georgia GA2</strain>
    </source>
</reference>
<dbReference type="Pfam" id="PF16077">
    <property type="entry name" value="Spaetzle"/>
    <property type="match status" value="1"/>
</dbReference>
<dbReference type="FunFam" id="2.10.90.10:FF:000056">
    <property type="entry name" value="Protein spaetzle"/>
    <property type="match status" value="1"/>
</dbReference>
<dbReference type="OrthoDB" id="6359065at2759"/>
<dbReference type="eggNOG" id="ENOG502S688">
    <property type="taxonomic scope" value="Eukaryota"/>
</dbReference>
<evidence type="ECO:0000259" key="5">
    <source>
        <dbReference type="Pfam" id="PF16077"/>
    </source>
</evidence>
<dbReference type="PhylomeDB" id="D6W9U9"/>
<evidence type="ECO:0000256" key="3">
    <source>
        <dbReference type="ARBA" id="ARBA00023180"/>
    </source>
</evidence>
<evidence type="ECO:0000313" key="7">
    <source>
        <dbReference type="Proteomes" id="UP000007266"/>
    </source>
</evidence>
<dbReference type="EMBL" id="KQ971312">
    <property type="protein sequence ID" value="EEZ99207.1"/>
    <property type="molecule type" value="Genomic_DNA"/>
</dbReference>
<evidence type="ECO:0000313" key="6">
    <source>
        <dbReference type="EMBL" id="EEZ99207.1"/>
    </source>
</evidence>
<dbReference type="AlphaFoldDB" id="D6W9U9"/>
<name>D6W9U9_TRICA</name>
<dbReference type="GO" id="GO:0005121">
    <property type="term" value="F:Toll binding"/>
    <property type="evidence" value="ECO:0000318"/>
    <property type="project" value="GO_Central"/>
</dbReference>
<dbReference type="HOGENOM" id="CLU_1231038_0_0_1"/>
<feature type="signal peptide" evidence="4">
    <location>
        <begin position="1"/>
        <end position="18"/>
    </location>
</feature>
<feature type="chain" id="PRO_5003089344" evidence="4">
    <location>
        <begin position="19"/>
        <end position="227"/>
    </location>
</feature>
<proteinExistence type="predicted"/>
<feature type="domain" description="Spaetzle" evidence="5">
    <location>
        <begin position="131"/>
        <end position="223"/>
    </location>
</feature>
<dbReference type="InterPro" id="IPR032104">
    <property type="entry name" value="Spaetzle"/>
</dbReference>
<reference evidence="6 7" key="2">
    <citation type="journal article" date="2010" name="Nucleic Acids Res.">
        <title>BeetleBase in 2010: revisions to provide comprehensive genomic information for Tribolium castaneum.</title>
        <authorList>
            <person name="Kim H.S."/>
            <person name="Murphy T."/>
            <person name="Xia J."/>
            <person name="Caragea D."/>
            <person name="Park Y."/>
            <person name="Beeman R.W."/>
            <person name="Lorenzen M.D."/>
            <person name="Butcher S."/>
            <person name="Manak J.R."/>
            <person name="Brown S.J."/>
        </authorList>
    </citation>
    <scope>GENOME REANNOTATION</scope>
    <source>
        <strain evidence="6 7">Georgia GA2</strain>
    </source>
</reference>
<accession>D6W9U9</accession>
<dbReference type="Gene3D" id="2.10.90.10">
    <property type="entry name" value="Cystine-knot cytokines"/>
    <property type="match status" value="1"/>
</dbReference>
<dbReference type="GO" id="GO:0021556">
    <property type="term" value="P:central nervous system formation"/>
    <property type="evidence" value="ECO:0000318"/>
    <property type="project" value="GO_Central"/>
</dbReference>
<dbReference type="Proteomes" id="UP000007266">
    <property type="component" value="Linkage group 2"/>
</dbReference>
<keyword evidence="3" id="KW-0325">Glycoprotein</keyword>
<sequence>MNGNVIIVLMSLMSPIAAFTDYYNRPTARPRARPHISDTSNRNQYSEATNETIAHMHLDSRSSNSRQQGEDTPIVYPEKPTCDHGLCYNVAGYPKEQIKKILSRSHDMNRYFETSEEVVNLDNRFNTDEMSLCETTIRTIYPEKANNTQKVEKVIVNVEGHKQGIVFETCVNNGKCKFSSNFPTGYTSYCKQKYIHKRLMVLGDDDKFVFDLFEVPSCCICTVSKTN</sequence>